<dbReference type="EMBL" id="JAWMQI010000058">
    <property type="protein sequence ID" value="MDV7249680.1"/>
    <property type="molecule type" value="Genomic_DNA"/>
</dbReference>
<proteinExistence type="predicted"/>
<evidence type="ECO:0000313" key="1">
    <source>
        <dbReference type="EMBL" id="MDV7249680.1"/>
    </source>
</evidence>
<gene>
    <name evidence="1" type="ORF">R4K57_14905</name>
</gene>
<sequence length="47" mass="5132">MIEDVSKQVIGFGNDKRMCLSKPLSFVRARGGLEIRDNAVLPAQSSP</sequence>
<comment type="caution">
    <text evidence="1">The sequence shown here is derived from an EMBL/GenBank/DDBJ whole genome shotgun (WGS) entry which is preliminary data.</text>
</comment>
<dbReference type="RefSeq" id="WP_155767608.1">
    <property type="nucleotide sequence ID" value="NZ_CP060399.1"/>
</dbReference>
<accession>A0AAW8ZRD6</accession>
<dbReference type="GeneID" id="55515387"/>
<name>A0AAW8ZRD6_9XANT</name>
<dbReference type="AlphaFoldDB" id="A0AAW8ZRD6"/>
<reference evidence="1 2" key="1">
    <citation type="submission" date="2023-10" db="EMBL/GenBank/DDBJ databases">
        <title>A new tool for lettuce pathogen research.</title>
        <authorList>
            <person name="Horton K.N."/>
            <person name="Cseke L.J."/>
            <person name="Badiwe M."/>
            <person name="Tesfaye D."/>
            <person name="Klein A."/>
            <person name="Su J."/>
            <person name="Potnis N."/>
            <person name="Gassmann W."/>
        </authorList>
    </citation>
    <scope>NUCLEOTIDE SEQUENCE [LARGE SCALE GENOMIC DNA]</scope>
    <source>
        <strain evidence="1 2">JSKH1901</strain>
    </source>
</reference>
<dbReference type="Proteomes" id="UP001187425">
    <property type="component" value="Unassembled WGS sequence"/>
</dbReference>
<protein>
    <submittedName>
        <fullName evidence="1">Uncharacterized protein</fullName>
    </submittedName>
</protein>
<evidence type="ECO:0000313" key="2">
    <source>
        <dbReference type="Proteomes" id="UP001187425"/>
    </source>
</evidence>
<organism evidence="1 2">
    <name type="scientific">Xanthomonas hortorum pv. vitians</name>
    <dbReference type="NCBI Taxonomy" id="83224"/>
    <lineage>
        <taxon>Bacteria</taxon>
        <taxon>Pseudomonadati</taxon>
        <taxon>Pseudomonadota</taxon>
        <taxon>Gammaproteobacteria</taxon>
        <taxon>Lysobacterales</taxon>
        <taxon>Lysobacteraceae</taxon>
        <taxon>Xanthomonas</taxon>
    </lineage>
</organism>